<name>A0ABT3K170_9PROT</name>
<dbReference type="PROSITE" id="PS51819">
    <property type="entry name" value="VOC"/>
    <property type="match status" value="1"/>
</dbReference>
<dbReference type="InterPro" id="IPR025870">
    <property type="entry name" value="Glyoxalase-like_dom"/>
</dbReference>
<dbReference type="SUPFAM" id="SSF54593">
    <property type="entry name" value="Glyoxalase/Bleomycin resistance protein/Dihydroxybiphenyl dioxygenase"/>
    <property type="match status" value="1"/>
</dbReference>
<dbReference type="Gene3D" id="3.10.180.10">
    <property type="entry name" value="2,3-Dihydroxybiphenyl 1,2-Dioxygenase, domain 1"/>
    <property type="match status" value="1"/>
</dbReference>
<evidence type="ECO:0000313" key="3">
    <source>
        <dbReference type="Proteomes" id="UP001526337"/>
    </source>
</evidence>
<sequence length="168" mass="18368">MKFASTRLIAADINTMVAFYELVTEQPAEWLAPQFAEIVTPGATLAIGSAETVALFREGTAEPGANRTAILEFRVDDVDAVFARLKNKVDVVIEPKLLPWGNRTAQFRDPEGTIISLFTPLTKAARARFGTRRQRVANRSVISIDNIQESGGEANDLVLGTNLKKPVI</sequence>
<protein>
    <submittedName>
        <fullName evidence="2">VOC family protein</fullName>
    </submittedName>
</protein>
<dbReference type="EMBL" id="JANGSQ010000058">
    <property type="protein sequence ID" value="MCW4589140.1"/>
    <property type="molecule type" value="Genomic_DNA"/>
</dbReference>
<dbReference type="RefSeq" id="WP_233045858.1">
    <property type="nucleotide sequence ID" value="NZ_JABJWD010000130.1"/>
</dbReference>
<proteinExistence type="predicted"/>
<reference evidence="2 3" key="1">
    <citation type="submission" date="2022-07" db="EMBL/GenBank/DDBJ databases">
        <title>Genome stability of Gluconacetobacter entanii AV429.</title>
        <authorList>
            <person name="Trcek J."/>
            <person name="Cepec E."/>
        </authorList>
    </citation>
    <scope>NUCLEOTIDE SEQUENCE [LARGE SCALE GENOMIC DNA]</scope>
    <source>
        <strain evidence="2 3">AV429_2022</strain>
    </source>
</reference>
<dbReference type="InterPro" id="IPR029068">
    <property type="entry name" value="Glyas_Bleomycin-R_OHBP_Dase"/>
</dbReference>
<accession>A0ABT3K170</accession>
<gene>
    <name evidence="2" type="ORF">NO263_00830</name>
</gene>
<evidence type="ECO:0000259" key="1">
    <source>
        <dbReference type="PROSITE" id="PS51819"/>
    </source>
</evidence>
<keyword evidence="3" id="KW-1185">Reference proteome</keyword>
<dbReference type="InterPro" id="IPR037523">
    <property type="entry name" value="VOC_core"/>
</dbReference>
<dbReference type="Pfam" id="PF12681">
    <property type="entry name" value="Glyoxalase_2"/>
    <property type="match status" value="1"/>
</dbReference>
<evidence type="ECO:0000313" key="2">
    <source>
        <dbReference type="EMBL" id="MCW4589140.1"/>
    </source>
</evidence>
<dbReference type="Proteomes" id="UP001526337">
    <property type="component" value="Unassembled WGS sequence"/>
</dbReference>
<organism evidence="2 3">
    <name type="scientific">Gluconacetobacter entanii</name>
    <dbReference type="NCBI Taxonomy" id="108528"/>
    <lineage>
        <taxon>Bacteria</taxon>
        <taxon>Pseudomonadati</taxon>
        <taxon>Pseudomonadota</taxon>
        <taxon>Alphaproteobacteria</taxon>
        <taxon>Acetobacterales</taxon>
        <taxon>Acetobacteraceae</taxon>
        <taxon>Gluconacetobacter</taxon>
    </lineage>
</organism>
<feature type="domain" description="VOC" evidence="1">
    <location>
        <begin position="2"/>
        <end position="120"/>
    </location>
</feature>
<comment type="caution">
    <text evidence="2">The sequence shown here is derived from an EMBL/GenBank/DDBJ whole genome shotgun (WGS) entry which is preliminary data.</text>
</comment>